<dbReference type="AlphaFoldDB" id="A0A4S1CD93"/>
<name>A0A4S1CD93_9BACT</name>
<evidence type="ECO:0000313" key="1">
    <source>
        <dbReference type="EMBL" id="TGU71415.1"/>
    </source>
</evidence>
<accession>A0A4S1CD93</accession>
<sequence>MGDGMLRKSIGAMFLAIFLLTCSGCSALMKWGYLAPSDGEKWTKSNSSASRNRPPAYTYKCEAITVEALSEVVYDYTYSVGPLILPIFPIFNLGGNDKLHEEFSIWLWLYPKETAKAKVVSSKNISLNIRTNTDTFKPIDVMTYENSSNYLFVKAKFRFDLNNIDGFTLNFDNLLDGCTIAPLQFKKIFKTTWEAFP</sequence>
<evidence type="ECO:0000313" key="2">
    <source>
        <dbReference type="Proteomes" id="UP000306416"/>
    </source>
</evidence>
<dbReference type="Proteomes" id="UP000306416">
    <property type="component" value="Unassembled WGS sequence"/>
</dbReference>
<comment type="caution">
    <text evidence="1">The sequence shown here is derived from an EMBL/GenBank/DDBJ whole genome shotgun (WGS) entry which is preliminary data.</text>
</comment>
<keyword evidence="2" id="KW-1185">Reference proteome</keyword>
<organism evidence="1 2">
    <name type="scientific">Geomonas terrae</name>
    <dbReference type="NCBI Taxonomy" id="2562681"/>
    <lineage>
        <taxon>Bacteria</taxon>
        <taxon>Pseudomonadati</taxon>
        <taxon>Thermodesulfobacteriota</taxon>
        <taxon>Desulfuromonadia</taxon>
        <taxon>Geobacterales</taxon>
        <taxon>Geobacteraceae</taxon>
        <taxon>Geomonas</taxon>
    </lineage>
</organism>
<dbReference type="RefSeq" id="WP_135870991.1">
    <property type="nucleotide sequence ID" value="NZ_SRSC01000003.1"/>
</dbReference>
<proteinExistence type="predicted"/>
<reference evidence="1 2" key="1">
    <citation type="submission" date="2019-04" db="EMBL/GenBank/DDBJ databases">
        <title>Geobacter oryzae sp. nov., ferric-reducing bacteria isolated from paddy soil.</title>
        <authorList>
            <person name="Xu Z."/>
            <person name="Masuda Y."/>
            <person name="Itoh H."/>
            <person name="Senoo K."/>
        </authorList>
    </citation>
    <scope>NUCLEOTIDE SEQUENCE [LARGE SCALE GENOMIC DNA]</scope>
    <source>
        <strain evidence="1 2">Red111</strain>
    </source>
</reference>
<gene>
    <name evidence="1" type="ORF">E4633_13875</name>
</gene>
<dbReference type="EMBL" id="SRSC01000003">
    <property type="protein sequence ID" value="TGU71415.1"/>
    <property type="molecule type" value="Genomic_DNA"/>
</dbReference>
<protein>
    <submittedName>
        <fullName evidence="1">Uncharacterized protein</fullName>
    </submittedName>
</protein>